<organism evidence="4 5">
    <name type="scientific">Polarella glacialis</name>
    <name type="common">Dinoflagellate</name>
    <dbReference type="NCBI Taxonomy" id="89957"/>
    <lineage>
        <taxon>Eukaryota</taxon>
        <taxon>Sar</taxon>
        <taxon>Alveolata</taxon>
        <taxon>Dinophyceae</taxon>
        <taxon>Suessiales</taxon>
        <taxon>Suessiaceae</taxon>
        <taxon>Polarella</taxon>
    </lineage>
</organism>
<evidence type="ECO:0000313" key="5">
    <source>
        <dbReference type="Proteomes" id="UP000654075"/>
    </source>
</evidence>
<reference evidence="4" key="1">
    <citation type="submission" date="2021-02" db="EMBL/GenBank/DDBJ databases">
        <authorList>
            <person name="Dougan E. K."/>
            <person name="Rhodes N."/>
            <person name="Thang M."/>
            <person name="Chan C."/>
        </authorList>
    </citation>
    <scope>NUCLEOTIDE SEQUENCE</scope>
</reference>
<dbReference type="SUPFAM" id="SSF54695">
    <property type="entry name" value="POZ domain"/>
    <property type="match status" value="1"/>
</dbReference>
<protein>
    <recommendedName>
        <fullName evidence="3">BTB domain-containing protein</fullName>
    </recommendedName>
</protein>
<name>A0A813FKB5_POLGL</name>
<dbReference type="GO" id="GO:0000151">
    <property type="term" value="C:ubiquitin ligase complex"/>
    <property type="evidence" value="ECO:0007669"/>
    <property type="project" value="TreeGrafter"/>
</dbReference>
<proteinExistence type="predicted"/>
<dbReference type="EMBL" id="CAJNNV010025379">
    <property type="protein sequence ID" value="CAE8614190.1"/>
    <property type="molecule type" value="Genomic_DNA"/>
</dbReference>
<gene>
    <name evidence="4" type="ORF">PGLA1383_LOCUS31923</name>
</gene>
<dbReference type="GO" id="GO:0005737">
    <property type="term" value="C:cytoplasm"/>
    <property type="evidence" value="ECO:0007669"/>
    <property type="project" value="TreeGrafter"/>
</dbReference>
<dbReference type="InterPro" id="IPR044515">
    <property type="entry name" value="ABTB1"/>
</dbReference>
<keyword evidence="1" id="KW-0677">Repeat</keyword>
<dbReference type="PANTHER" id="PTHR46231">
    <property type="entry name" value="ANKYRIN REPEAT AND BTB/POZ DOMAIN-CONTAINING PROTEIN 1"/>
    <property type="match status" value="1"/>
</dbReference>
<evidence type="ECO:0000313" key="4">
    <source>
        <dbReference type="EMBL" id="CAE8614190.1"/>
    </source>
</evidence>
<accession>A0A813FKB5</accession>
<comment type="caution">
    <text evidence="4">The sequence shown here is derived from an EMBL/GenBank/DDBJ whole genome shotgun (WGS) entry which is preliminary data.</text>
</comment>
<dbReference type="PROSITE" id="PS50097">
    <property type="entry name" value="BTB"/>
    <property type="match status" value="1"/>
</dbReference>
<dbReference type="SMART" id="SM00225">
    <property type="entry name" value="BTB"/>
    <property type="match status" value="1"/>
</dbReference>
<evidence type="ECO:0000256" key="2">
    <source>
        <dbReference type="ARBA" id="ARBA00023043"/>
    </source>
</evidence>
<dbReference type="InterPro" id="IPR011333">
    <property type="entry name" value="SKP1/BTB/POZ_sf"/>
</dbReference>
<dbReference type="PANTHER" id="PTHR46231:SF1">
    <property type="entry name" value="ANKYRIN REPEAT AND BTB_POZ DOMAIN-CONTAINING PROTEIN 1"/>
    <property type="match status" value="1"/>
</dbReference>
<keyword evidence="5" id="KW-1185">Reference proteome</keyword>
<dbReference type="Proteomes" id="UP000654075">
    <property type="component" value="Unassembled WGS sequence"/>
</dbReference>
<feature type="domain" description="BTB" evidence="3">
    <location>
        <begin position="353"/>
        <end position="425"/>
    </location>
</feature>
<keyword evidence="2" id="KW-0040">ANK repeat</keyword>
<evidence type="ECO:0000256" key="1">
    <source>
        <dbReference type="ARBA" id="ARBA00022737"/>
    </source>
</evidence>
<dbReference type="Pfam" id="PF00651">
    <property type="entry name" value="BTB"/>
    <property type="match status" value="1"/>
</dbReference>
<dbReference type="AlphaFoldDB" id="A0A813FKB5"/>
<dbReference type="InterPro" id="IPR000210">
    <property type="entry name" value="BTB/POZ_dom"/>
</dbReference>
<dbReference type="OrthoDB" id="413524at2759"/>
<evidence type="ECO:0000259" key="3">
    <source>
        <dbReference type="PROSITE" id="PS50097"/>
    </source>
</evidence>
<dbReference type="Gene3D" id="3.30.710.10">
    <property type="entry name" value="Potassium Channel Kv1.1, Chain A"/>
    <property type="match status" value="1"/>
</dbReference>
<sequence length="527" mass="58986">MEFLAPEITLTLKPIASTIPVQLLKNGEEYVIGMHLATGNGPVVFLGIDSDNWLVRIDALEGVVERLFDLRQKLGVDTVEFWEIWGAAEEGSAIVGGDVPGPHLEDAWLPRHWKIFLADGRVQSLNTAGEELESIDPVDDRGATVMCVRIDVRKFRFSMQDATGRVTASKEITFHGERRDGESLDPFWVANSRAVFYVAEAVEEAEPSSLCAWFFDSDYAVPIARVLKHSSTSVVRAAFGYRTVLGKLERLSAYERFIYCGINVNDDSMEWIRIDTGTFQAQRVHLRVDPLELRQNFGFPLLANDSHMFIAANGLDMPGYLQILSAPLDVDADPLASRLRSDLCPLDFSGELRPVVFDLAGQQKLHFDRRILIARSEYFRDMLVNSRCQEAQTGEVDLREDPVAGRPVIAALLGFLLTDSFKADGDSDLAFNVRSLADRYRLPRLVWLAEAELLGLLSEDTVLAFLGRALDSRGLLESKCWELLEKNGSDILERQAECLDTIIQENPGFAKRLILHGARASKRQRTD</sequence>